<feature type="region of interest" description="Disordered" evidence="1">
    <location>
        <begin position="56"/>
        <end position="98"/>
    </location>
</feature>
<feature type="compositionally biased region" description="Low complexity" evidence="1">
    <location>
        <begin position="89"/>
        <end position="98"/>
    </location>
</feature>
<dbReference type="Pfam" id="PF00856">
    <property type="entry name" value="SET"/>
    <property type="match status" value="1"/>
</dbReference>
<comment type="caution">
    <text evidence="3">The sequence shown here is derived from an EMBL/GenBank/DDBJ whole genome shotgun (WGS) entry which is preliminary data.</text>
</comment>
<feature type="domain" description="SET" evidence="2">
    <location>
        <begin position="103"/>
        <end position="181"/>
    </location>
</feature>
<evidence type="ECO:0000256" key="1">
    <source>
        <dbReference type="SAM" id="MobiDB-lite"/>
    </source>
</evidence>
<dbReference type="Proteomes" id="UP000232323">
    <property type="component" value="Unassembled WGS sequence"/>
</dbReference>
<evidence type="ECO:0000313" key="4">
    <source>
        <dbReference type="Proteomes" id="UP000232323"/>
    </source>
</evidence>
<dbReference type="PANTHER" id="PTHR47643">
    <property type="entry name" value="TPR DOMAIN PROTEIN (AFU_ORTHOLOGUE AFUA_5G12710)"/>
    <property type="match status" value="1"/>
</dbReference>
<evidence type="ECO:0000313" key="3">
    <source>
        <dbReference type="EMBL" id="GAX80730.1"/>
    </source>
</evidence>
<accession>A0A250XD97</accession>
<keyword evidence="4" id="KW-1185">Reference proteome</keyword>
<dbReference type="InterPro" id="IPR053209">
    <property type="entry name" value="Gramillin-biosynth_MTr"/>
</dbReference>
<evidence type="ECO:0000259" key="2">
    <source>
        <dbReference type="Pfam" id="PF00856"/>
    </source>
</evidence>
<reference evidence="3 4" key="1">
    <citation type="submission" date="2017-08" db="EMBL/GenBank/DDBJ databases">
        <title>Acidophilic green algal genome provides insights into adaptation to an acidic environment.</title>
        <authorList>
            <person name="Hirooka S."/>
            <person name="Hirose Y."/>
            <person name="Kanesaki Y."/>
            <person name="Higuchi S."/>
            <person name="Fujiwara T."/>
            <person name="Onuma R."/>
            <person name="Era A."/>
            <person name="Ohbayashi R."/>
            <person name="Uzuka A."/>
            <person name="Nozaki H."/>
            <person name="Yoshikawa H."/>
            <person name="Miyagishima S.Y."/>
        </authorList>
    </citation>
    <scope>NUCLEOTIDE SEQUENCE [LARGE SCALE GENOMIC DNA]</scope>
    <source>
        <strain evidence="3 4">NIES-2499</strain>
    </source>
</reference>
<protein>
    <recommendedName>
        <fullName evidence="2">SET domain-containing protein</fullName>
    </recommendedName>
</protein>
<dbReference type="PANTHER" id="PTHR47643:SF2">
    <property type="entry name" value="TPR DOMAIN PROTEIN (AFU_ORTHOLOGUE AFUA_5G12710)"/>
    <property type="match status" value="1"/>
</dbReference>
<sequence length="403" mass="43786">MISEKVQLLCASDAGCRYRLSFLNTGTPERSRLLPSLEMMVDAEAVVKKQQEKEASAKKGFGAMTVPTNPAASNGRKNDKPPHGNAHMSSIDLSSSDAVSEHGADQLDTILRLNSVSGLHTDLVPSHCCGQKVTSFLGLWPEVAMINHSCAPNALRVLLGDRMLVRATRNLLKGEEVTLSYLSLPGPGQGLEFSPVNERRRMLQDSHGFECNCYRCKLELSQPPEVQAAVQSVHDWLSDADLLTKTRSALTAKDLVVLEQLKAELLGRVAQLEKEFEAQAVTTEVRLWLKASAYGLYELLANCQDVGNESDPGQLAQLTPLMALVAPGSEAHLLLTLERLLRAGQIAKTSPETEQAAKECILAHSLRYGKVSDASLTKIMGIMGSLDACLGRYSLENLAITKL</sequence>
<dbReference type="OrthoDB" id="1028014at2759"/>
<dbReference type="Gene3D" id="2.170.270.10">
    <property type="entry name" value="SET domain"/>
    <property type="match status" value="1"/>
</dbReference>
<dbReference type="InterPro" id="IPR001214">
    <property type="entry name" value="SET_dom"/>
</dbReference>
<dbReference type="AlphaFoldDB" id="A0A250XD97"/>
<dbReference type="EMBL" id="BEGY01000056">
    <property type="protein sequence ID" value="GAX80730.1"/>
    <property type="molecule type" value="Genomic_DNA"/>
</dbReference>
<dbReference type="SUPFAM" id="SSF82199">
    <property type="entry name" value="SET domain"/>
    <property type="match status" value="1"/>
</dbReference>
<organism evidence="3 4">
    <name type="scientific">Chlamydomonas eustigma</name>
    <dbReference type="NCBI Taxonomy" id="1157962"/>
    <lineage>
        <taxon>Eukaryota</taxon>
        <taxon>Viridiplantae</taxon>
        <taxon>Chlorophyta</taxon>
        <taxon>core chlorophytes</taxon>
        <taxon>Chlorophyceae</taxon>
        <taxon>CS clade</taxon>
        <taxon>Chlamydomonadales</taxon>
        <taxon>Chlamydomonadaceae</taxon>
        <taxon>Chlamydomonas</taxon>
    </lineage>
</organism>
<name>A0A250XD97_9CHLO</name>
<dbReference type="STRING" id="1157962.A0A250XD97"/>
<dbReference type="InterPro" id="IPR046341">
    <property type="entry name" value="SET_dom_sf"/>
</dbReference>
<gene>
    <name evidence="3" type="ORF">CEUSTIGMA_g8165.t1</name>
</gene>
<proteinExistence type="predicted"/>
<dbReference type="CDD" id="cd20071">
    <property type="entry name" value="SET_SMYD"/>
    <property type="match status" value="1"/>
</dbReference>